<accession>A0A8X6U0T3</accession>
<gene>
    <name evidence="1" type="primary">ZBED8</name>
    <name evidence="1" type="ORF">NPIL_327341</name>
</gene>
<dbReference type="OrthoDB" id="6144063at2759"/>
<evidence type="ECO:0000313" key="1">
    <source>
        <dbReference type="EMBL" id="GFT70076.1"/>
    </source>
</evidence>
<sequence>MSKKRKYDESYVKYGFCCMKESDDVEKPQCFLCGKVLANASMKPAKLIEHLKSLHPENASKDLEFFTKKKTQFSKSGTLTKLGFGIPQKTLVEASFRVAYRIAKSKKPHTIGETLIKPCALEMVELVCGLEQRKKLEAIPLSNDVIQSRIVEISCNILKQIINELKASPFPFSMQLDETTDISNCSQLLVFVRYVSADTIKEEFLFCEPLLQTTMAVDVLAILNVFFSKHDFDWKQKLHSLCTDGAPAMLGNKSGFAHLVKKEAPNVIVTHCFLHRHALATKTLPTSLIDVLSIVIKTVNFIRSRALNHRLFKTLCQEMNAEHEVLLYHTEVRWLSRGQGPDTTIMDATEKLQAFLSKMSVWKIRIQNGIYANFQMLDEFIFENGSRQDSLLLNNLKDEICEHLEVLQVSFEKYFNLDEITKKDELWIRNPFLCDIDCIDDMDLAKDELIDLKTKSLLKMDFDSKTLGEFWSSLREAYPLLVKRAMAAIIPFATDCILGILIQPLDNYVVVSES</sequence>
<organism evidence="1 2">
    <name type="scientific">Nephila pilipes</name>
    <name type="common">Giant wood spider</name>
    <name type="synonym">Nephila maculata</name>
    <dbReference type="NCBI Taxonomy" id="299642"/>
    <lineage>
        <taxon>Eukaryota</taxon>
        <taxon>Metazoa</taxon>
        <taxon>Ecdysozoa</taxon>
        <taxon>Arthropoda</taxon>
        <taxon>Chelicerata</taxon>
        <taxon>Arachnida</taxon>
        <taxon>Araneae</taxon>
        <taxon>Araneomorphae</taxon>
        <taxon>Entelegynae</taxon>
        <taxon>Araneoidea</taxon>
        <taxon>Nephilidae</taxon>
        <taxon>Nephila</taxon>
    </lineage>
</organism>
<proteinExistence type="predicted"/>
<dbReference type="EMBL" id="BMAW01069670">
    <property type="protein sequence ID" value="GFT70076.1"/>
    <property type="molecule type" value="Genomic_DNA"/>
</dbReference>
<dbReference type="Proteomes" id="UP000887013">
    <property type="component" value="Unassembled WGS sequence"/>
</dbReference>
<evidence type="ECO:0000313" key="2">
    <source>
        <dbReference type="Proteomes" id="UP000887013"/>
    </source>
</evidence>
<dbReference type="PANTHER" id="PTHR45913">
    <property type="entry name" value="EPM2A-INTERACTING PROTEIN 1"/>
    <property type="match status" value="1"/>
</dbReference>
<dbReference type="AlphaFoldDB" id="A0A8X6U0T3"/>
<name>A0A8X6U0T3_NEPPI</name>
<keyword evidence="2" id="KW-1185">Reference proteome</keyword>
<dbReference type="PANTHER" id="PTHR45913:SF22">
    <property type="entry name" value="SCAN BOX DOMAIN-CONTAINING PROTEIN"/>
    <property type="match status" value="1"/>
</dbReference>
<reference evidence="1" key="1">
    <citation type="submission" date="2020-08" db="EMBL/GenBank/DDBJ databases">
        <title>Multicomponent nature underlies the extraordinary mechanical properties of spider dragline silk.</title>
        <authorList>
            <person name="Kono N."/>
            <person name="Nakamura H."/>
            <person name="Mori M."/>
            <person name="Yoshida Y."/>
            <person name="Ohtoshi R."/>
            <person name="Malay A.D."/>
            <person name="Moran D.A.P."/>
            <person name="Tomita M."/>
            <person name="Numata K."/>
            <person name="Arakawa K."/>
        </authorList>
    </citation>
    <scope>NUCLEOTIDE SEQUENCE</scope>
</reference>
<protein>
    <submittedName>
        <fullName evidence="1">Protein ZBED8</fullName>
    </submittedName>
</protein>
<comment type="caution">
    <text evidence="1">The sequence shown here is derived from an EMBL/GenBank/DDBJ whole genome shotgun (WGS) entry which is preliminary data.</text>
</comment>